<protein>
    <submittedName>
        <fullName evidence="4">Uncharacterized protein</fullName>
    </submittedName>
</protein>
<keyword evidence="2" id="KW-0426">Late protein</keyword>
<evidence type="ECO:0000256" key="2">
    <source>
        <dbReference type="ARBA" id="ARBA00022921"/>
    </source>
</evidence>
<dbReference type="Pfam" id="PF01366">
    <property type="entry name" value="PRTP"/>
    <property type="match status" value="1"/>
</dbReference>
<reference evidence="4 5" key="1">
    <citation type="journal article" date="2001" name="Virology">
        <title>The DNA sequence of the simian varicella virus genome.</title>
        <authorList>
            <person name="Gray W.L."/>
            <person name="Starnes H.B."/>
            <person name="White M.W."/>
            <person name="Mahalingam R."/>
        </authorList>
    </citation>
    <scope>NUCLEOTIDE SEQUENCE [LARGE SCALE GENOMIC DNA]</scope>
</reference>
<accession>Q9E1Y6</accession>
<dbReference type="KEGG" id="vg:920511"/>
<evidence type="ECO:0000313" key="5">
    <source>
        <dbReference type="Proteomes" id="UP000159358"/>
    </source>
</evidence>
<dbReference type="GeneID" id="920511"/>
<keyword evidence="3" id="KW-0231">Viral genome packaging</keyword>
<dbReference type="EMBL" id="AF275348">
    <property type="protein sequence ID" value="AAG27204.1"/>
    <property type="molecule type" value="Genomic_DNA"/>
</dbReference>
<sequence>MEVHINRVMMVLLGQLKTYTFQMELLRRCDPRIACRFISSLTINCLTVRYIIKHLQPGLIKQTSGKLTPLIYSLVVTLKYLQYEAEALLELLINFNGNLISCVDEDIKTYFVSAFGLNNHCPYHHMVYLKTYGENINTEIQFLHDVENFLKQLNYCYIITSAENALTTLCDMEPFLVKTIGSGFITPLEIFDHTHPCSVCFEELCITANQGEVLHRRLLGCICDHVTKQMRINVDVNDILTCVPYVTNTSHEKRNSAVKALRALKNKQMHYTEKSRESHQKIAADILDAHSVFKPAPRCMYALSELQFWLTSSSREHSTQRTLDAFVNNLDALGESEKNAELMAITTELALFENTPLHFNRAFSTELGSLNAIDSILVGNCYLSPDSQINALIQACYNHHMSSSLMQHLVNPSQDNEVALRQLLEQLECSNENTAGTDGTILDEHSQVNELASEVYGWEQLIAQSRSNADVRKRAYLERLSKRSLISLGKCVKEQRKELEKTLRVNVYGETLLYTFVTVYNAFSARRLFLSLLNESGTIIDNRISETAFDSHMFVRNALIKSTVDAAMLPSLTHKFFELVNGPIFCHDEHCFAQPPNTALFFTVENVGLFPHLKEELAKFMGAVVGSNWTVSTFRSFYSFHGVEGVTTAQRLAWRYIRELVFASALFTSVFHCGEVALRRIDRFDNNLREFQNYNITCKPKGSLDGIYITYEEQCPLIAVLHSSIAGTITKDTIVIYDADVFSLLYTLIQRLVPDVQKHT</sequence>
<keyword evidence="5" id="KW-1185">Reference proteome</keyword>
<organismHost>
    <name type="scientific">Chlorocebus aethiops</name>
    <name type="common">Green monkey</name>
    <name type="synonym">Cercopithecus aethiops</name>
    <dbReference type="NCBI Taxonomy" id="9534"/>
</organismHost>
<evidence type="ECO:0000256" key="3">
    <source>
        <dbReference type="ARBA" id="ARBA00023219"/>
    </source>
</evidence>
<evidence type="ECO:0000313" key="4">
    <source>
        <dbReference type="EMBL" id="AAG27204.1"/>
    </source>
</evidence>
<dbReference type="GO" id="GO:0019073">
    <property type="term" value="P:viral DNA genome packaging"/>
    <property type="evidence" value="ECO:0007669"/>
    <property type="project" value="InterPro"/>
</dbReference>
<organism evidence="4 5">
    <name type="scientific">Cercopithecine herpesvirus 9 (strain DHV)</name>
    <name type="common">CeHV-9</name>
    <name type="synonym">Simian varicella virus</name>
    <dbReference type="NCBI Taxonomy" id="36348"/>
    <lineage>
        <taxon>Viruses</taxon>
        <taxon>Duplodnaviria</taxon>
        <taxon>Heunggongvirae</taxon>
        <taxon>Peploviricota</taxon>
        <taxon>Herviviricetes</taxon>
        <taxon>Herpesvirales</taxon>
        <taxon>Orthoherpesviridae</taxon>
        <taxon>Alphaherpesvirinae</taxon>
        <taxon>Varicellovirus</taxon>
        <taxon>Varicellovirus cercopithecinealpha9</taxon>
    </lineage>
</organism>
<keyword evidence="1" id="KW-1188">Viral release from host cell</keyword>
<proteinExistence type="inferred from homology"/>
<dbReference type="Proteomes" id="UP000159358">
    <property type="component" value="Segment"/>
</dbReference>
<dbReference type="InterPro" id="IPR000501">
    <property type="entry name" value="UL28/UL56"/>
</dbReference>
<dbReference type="HAMAP" id="MF_04014">
    <property type="entry name" value="HSV_TRM1"/>
    <property type="match status" value="1"/>
</dbReference>
<evidence type="ECO:0000256" key="1">
    <source>
        <dbReference type="ARBA" id="ARBA00022612"/>
    </source>
</evidence>
<name>Q9E1Y6_CHV9D</name>
<dbReference type="RefSeq" id="NP_077445.1">
    <property type="nucleotide sequence ID" value="NC_002686.2"/>
</dbReference>